<evidence type="ECO:0000313" key="1">
    <source>
        <dbReference type="EMBL" id="KAJ7625820.1"/>
    </source>
</evidence>
<accession>A0AAD7BN67</accession>
<gene>
    <name evidence="1" type="ORF">FB45DRAFT_750328</name>
</gene>
<keyword evidence="2" id="KW-1185">Reference proteome</keyword>
<feature type="non-terminal residue" evidence="1">
    <location>
        <position position="1"/>
    </location>
</feature>
<protein>
    <submittedName>
        <fullName evidence="1">Uncharacterized protein</fullName>
    </submittedName>
</protein>
<reference evidence="1" key="1">
    <citation type="submission" date="2023-03" db="EMBL/GenBank/DDBJ databases">
        <title>Massive genome expansion in bonnet fungi (Mycena s.s.) driven by repeated elements and novel gene families across ecological guilds.</title>
        <authorList>
            <consortium name="Lawrence Berkeley National Laboratory"/>
            <person name="Harder C.B."/>
            <person name="Miyauchi S."/>
            <person name="Viragh M."/>
            <person name="Kuo A."/>
            <person name="Thoen E."/>
            <person name="Andreopoulos B."/>
            <person name="Lu D."/>
            <person name="Skrede I."/>
            <person name="Drula E."/>
            <person name="Henrissat B."/>
            <person name="Morin E."/>
            <person name="Kohler A."/>
            <person name="Barry K."/>
            <person name="LaButti K."/>
            <person name="Morin E."/>
            <person name="Salamov A."/>
            <person name="Lipzen A."/>
            <person name="Mereny Z."/>
            <person name="Hegedus B."/>
            <person name="Baldrian P."/>
            <person name="Stursova M."/>
            <person name="Weitz H."/>
            <person name="Taylor A."/>
            <person name="Grigoriev I.V."/>
            <person name="Nagy L.G."/>
            <person name="Martin F."/>
            <person name="Kauserud H."/>
        </authorList>
    </citation>
    <scope>NUCLEOTIDE SEQUENCE</scope>
    <source>
        <strain evidence="1">9284</strain>
    </source>
</reference>
<evidence type="ECO:0000313" key="2">
    <source>
        <dbReference type="Proteomes" id="UP001221142"/>
    </source>
</evidence>
<proteinExistence type="predicted"/>
<organism evidence="1 2">
    <name type="scientific">Roridomyces roridus</name>
    <dbReference type="NCBI Taxonomy" id="1738132"/>
    <lineage>
        <taxon>Eukaryota</taxon>
        <taxon>Fungi</taxon>
        <taxon>Dikarya</taxon>
        <taxon>Basidiomycota</taxon>
        <taxon>Agaricomycotina</taxon>
        <taxon>Agaricomycetes</taxon>
        <taxon>Agaricomycetidae</taxon>
        <taxon>Agaricales</taxon>
        <taxon>Marasmiineae</taxon>
        <taxon>Mycenaceae</taxon>
        <taxon>Roridomyces</taxon>
    </lineage>
</organism>
<comment type="caution">
    <text evidence="1">The sequence shown here is derived from an EMBL/GenBank/DDBJ whole genome shotgun (WGS) entry which is preliminary data.</text>
</comment>
<name>A0AAD7BN67_9AGAR</name>
<dbReference type="Proteomes" id="UP001221142">
    <property type="component" value="Unassembled WGS sequence"/>
</dbReference>
<dbReference type="EMBL" id="JARKIF010000012">
    <property type="protein sequence ID" value="KAJ7625820.1"/>
    <property type="molecule type" value="Genomic_DNA"/>
</dbReference>
<sequence>VSNTLPVFKSNSLLAANFETFTQRTLSVSLPSDLGLIHPMTEFVELLKARLAPMTPNPSFNSSVSTGVITPACLQVLYNIPATPQTTHALLVMGYQQQLAQQAGSDGE</sequence>
<dbReference type="AlphaFoldDB" id="A0AAD7BN67"/>